<dbReference type="PANTHER" id="PTHR30160:SF1">
    <property type="entry name" value="LIPOPOLYSACCHARIDE 1,2-N-ACETYLGLUCOSAMINETRANSFERASE-RELATED"/>
    <property type="match status" value="1"/>
</dbReference>
<gene>
    <name evidence="3" type="ORF">RZN69_13745</name>
</gene>
<dbReference type="SUPFAM" id="SSF53756">
    <property type="entry name" value="UDP-Glycosyltransferase/glycogen phosphorylase"/>
    <property type="match status" value="1"/>
</dbReference>
<dbReference type="Gene3D" id="3.40.50.2000">
    <property type="entry name" value="Glycogen Phosphorylase B"/>
    <property type="match status" value="2"/>
</dbReference>
<dbReference type="CDD" id="cd03789">
    <property type="entry name" value="GT9_LPS_heptosyltransferase"/>
    <property type="match status" value="1"/>
</dbReference>
<organism evidence="3 4">
    <name type="scientific">Rubellicoccus peritrichatus</name>
    <dbReference type="NCBI Taxonomy" id="3080537"/>
    <lineage>
        <taxon>Bacteria</taxon>
        <taxon>Pseudomonadati</taxon>
        <taxon>Verrucomicrobiota</taxon>
        <taxon>Opitutia</taxon>
        <taxon>Puniceicoccales</taxon>
        <taxon>Cerasicoccaceae</taxon>
        <taxon>Rubellicoccus</taxon>
    </lineage>
</organism>
<dbReference type="EMBL" id="CP136920">
    <property type="protein sequence ID" value="WOO39681.1"/>
    <property type="molecule type" value="Genomic_DNA"/>
</dbReference>
<dbReference type="GO" id="GO:0008713">
    <property type="term" value="F:ADP-heptose-lipopolysaccharide heptosyltransferase activity"/>
    <property type="evidence" value="ECO:0007669"/>
    <property type="project" value="TreeGrafter"/>
</dbReference>
<reference evidence="3 4" key="1">
    <citation type="submission" date="2023-10" db="EMBL/GenBank/DDBJ databases">
        <title>Rubellicoccus peritrichatus gen. nov., sp. nov., isolated from an algae of coral reef tank.</title>
        <authorList>
            <person name="Luo J."/>
        </authorList>
    </citation>
    <scope>NUCLEOTIDE SEQUENCE [LARGE SCALE GENOMIC DNA]</scope>
    <source>
        <strain evidence="3 4">CR14</strain>
    </source>
</reference>
<evidence type="ECO:0000313" key="3">
    <source>
        <dbReference type="EMBL" id="WOO39681.1"/>
    </source>
</evidence>
<dbReference type="Proteomes" id="UP001304300">
    <property type="component" value="Chromosome"/>
</dbReference>
<dbReference type="Pfam" id="PF01075">
    <property type="entry name" value="Glyco_transf_9"/>
    <property type="match status" value="1"/>
</dbReference>
<evidence type="ECO:0000313" key="4">
    <source>
        <dbReference type="Proteomes" id="UP001304300"/>
    </source>
</evidence>
<dbReference type="InterPro" id="IPR051199">
    <property type="entry name" value="LPS_LOS_Heptosyltrfase"/>
</dbReference>
<dbReference type="EC" id="2.4.-.-" evidence="3"/>
<dbReference type="AlphaFoldDB" id="A0AAQ3L674"/>
<dbReference type="GO" id="GO:0009244">
    <property type="term" value="P:lipopolysaccharide core region biosynthetic process"/>
    <property type="evidence" value="ECO:0007669"/>
    <property type="project" value="TreeGrafter"/>
</dbReference>
<evidence type="ECO:0000256" key="1">
    <source>
        <dbReference type="ARBA" id="ARBA00022676"/>
    </source>
</evidence>
<protein>
    <submittedName>
        <fullName evidence="3">Glycosyltransferase family 9 protein</fullName>
        <ecNumber evidence="3">2.4.-.-</ecNumber>
    </submittedName>
</protein>
<dbReference type="GO" id="GO:0005829">
    <property type="term" value="C:cytosol"/>
    <property type="evidence" value="ECO:0007669"/>
    <property type="project" value="TreeGrafter"/>
</dbReference>
<dbReference type="InterPro" id="IPR002201">
    <property type="entry name" value="Glyco_trans_9"/>
</dbReference>
<evidence type="ECO:0000256" key="2">
    <source>
        <dbReference type="ARBA" id="ARBA00022679"/>
    </source>
</evidence>
<sequence>MASKILAIKFKYLGDVVVMVPALRALRAQYPDAELHVLVAEEAAPLISGLGWIDRIWGLPRSRGEARIFETMPMIKQLRAEKFDRSVDFVGNDRGALLSRLIGAKERLGVHPQRGSRTRRVCYTETIEELDTTRHETIRDFYVLTPWETPAPAHWELELALANKESKVENDTAKSPIICHLSTSQRKKELPVQLWAQVGQRLTAAGHDVFFSSGPSDREWQLLQDLRKVDPDAEIIGKSDSLIAFAKTLSQAKLFISPDTAPLHIAAGLGVPTLGLFGPTSPERWSPPGKQHRTLKGGFCICSGHLETCAQASRCIDTISSELVTETALTMLQANV</sequence>
<accession>A0AAQ3L674</accession>
<dbReference type="RefSeq" id="WP_317831665.1">
    <property type="nucleotide sequence ID" value="NZ_CP136920.1"/>
</dbReference>
<name>A0AAQ3L674_9BACT</name>
<keyword evidence="4" id="KW-1185">Reference proteome</keyword>
<keyword evidence="2 3" id="KW-0808">Transferase</keyword>
<dbReference type="KEGG" id="puo:RZN69_13745"/>
<proteinExistence type="predicted"/>
<dbReference type="PANTHER" id="PTHR30160">
    <property type="entry name" value="TETRAACYLDISACCHARIDE 4'-KINASE-RELATED"/>
    <property type="match status" value="1"/>
</dbReference>
<keyword evidence="1 3" id="KW-0328">Glycosyltransferase</keyword>